<dbReference type="Gene3D" id="6.10.250.650">
    <property type="match status" value="1"/>
</dbReference>
<dbReference type="Gene3D" id="3.50.50.60">
    <property type="entry name" value="FAD/NAD(P)-binding domain"/>
    <property type="match status" value="2"/>
</dbReference>
<reference evidence="2 5" key="2">
    <citation type="submission" date="2016-10" db="EMBL/GenBank/DDBJ databases">
        <title>Hydorgenophaga sp. LPB0072 isolated from gastropod.</title>
        <authorList>
            <person name="Kim E."/>
            <person name="Yi H."/>
        </authorList>
    </citation>
    <scope>NUCLEOTIDE SEQUENCE [LARGE SCALE GENOMIC DNA]</scope>
    <source>
        <strain evidence="2 5">LPB0072</strain>
    </source>
</reference>
<sequence length="411" mass="45234">MRKIMIVGAGQSGLQLALSLQKRGYGVTVTSNRSADDVRGGKVMSSQCMFNDSLQHERDRGLNQWEAECPTVDGIAFTVPHPEIPGEKALHWGHRLDKYAQSVDQRVKIPGWMNEFQKRGGEILFKEATIADLEDWTQAYDLVIVAAGKGAIAQMFERDAERSPYDKPQRALALTYVHGMTPREEYSAVNFNLIPGVGEYFVFPALTVTGPCEIMVFEGIPGGPMDCWADVQTPTQHLARSREILNKFLPWEAKRCEKIELTDDNGILAGRFAPTVRKPVGKLPSGRTVMGMADAVLLNDPITGQGSNNAAKFANAVEEAIVAHGEQSFDAAFINGTFEKFWNAYASFATQWTNAMLSPPPPHVLQVLGAACGNEQVARRIANGFNNPTDFAHFFMTPDKVEQYLAEVAPA</sequence>
<evidence type="ECO:0000313" key="2">
    <source>
        <dbReference type="EMBL" id="AOW12183.1"/>
    </source>
</evidence>
<dbReference type="Pfam" id="PF17885">
    <property type="entry name" value="Smoa_sbd"/>
    <property type="match status" value="1"/>
</dbReference>
<keyword evidence="2" id="KW-0436">Ligase</keyword>
<dbReference type="AlphaFoldDB" id="A0A167HG14"/>
<evidence type="ECO:0000313" key="5">
    <source>
        <dbReference type="Proteomes" id="UP000185680"/>
    </source>
</evidence>
<dbReference type="Proteomes" id="UP000185657">
    <property type="component" value="Unassembled WGS sequence"/>
</dbReference>
<name>A0A167HG14_9BURK</name>
<dbReference type="Proteomes" id="UP000185680">
    <property type="component" value="Chromosome"/>
</dbReference>
<feature type="domain" description="Styrene monooxygenase StyA putative substrate binding" evidence="1">
    <location>
        <begin position="148"/>
        <end position="255"/>
    </location>
</feature>
<reference evidence="3 4" key="1">
    <citation type="submission" date="2016-02" db="EMBL/GenBank/DDBJ databases">
        <title>Draft genome sequence of Hydrogenophaga sp. LPB0072.</title>
        <authorList>
            <person name="Shin S.-K."/>
            <person name="Yi H."/>
        </authorList>
    </citation>
    <scope>NUCLEOTIDE SEQUENCE [LARGE SCALE GENOMIC DNA]</scope>
    <source>
        <strain evidence="3 4">LPB0072</strain>
    </source>
</reference>
<proteinExistence type="predicted"/>
<evidence type="ECO:0000259" key="1">
    <source>
        <dbReference type="Pfam" id="PF17885"/>
    </source>
</evidence>
<dbReference type="STRING" id="1763535.LPB072_04290"/>
<dbReference type="InterPro" id="IPR041654">
    <property type="entry name" value="StyA_sbd"/>
</dbReference>
<dbReference type="Gene3D" id="3.30.9.40">
    <property type="match status" value="1"/>
</dbReference>
<organism evidence="2 5">
    <name type="scientific">Hydrogenophaga crassostreae</name>
    <dbReference type="NCBI Taxonomy" id="1763535"/>
    <lineage>
        <taxon>Bacteria</taxon>
        <taxon>Pseudomonadati</taxon>
        <taxon>Pseudomonadota</taxon>
        <taxon>Betaproteobacteria</taxon>
        <taxon>Burkholderiales</taxon>
        <taxon>Comamonadaceae</taxon>
        <taxon>Hydrogenophaga</taxon>
    </lineage>
</organism>
<dbReference type="EMBL" id="LVWD01000026">
    <property type="protein sequence ID" value="OAD41128.1"/>
    <property type="molecule type" value="Genomic_DNA"/>
</dbReference>
<keyword evidence="4" id="KW-1185">Reference proteome</keyword>
<dbReference type="InterPro" id="IPR036188">
    <property type="entry name" value="FAD/NAD-bd_sf"/>
</dbReference>
<evidence type="ECO:0000313" key="4">
    <source>
        <dbReference type="Proteomes" id="UP000185657"/>
    </source>
</evidence>
<dbReference type="GO" id="GO:0016874">
    <property type="term" value="F:ligase activity"/>
    <property type="evidence" value="ECO:0007669"/>
    <property type="project" value="UniProtKB-KW"/>
</dbReference>
<dbReference type="KEGG" id="hyl:LPB072_04290"/>
<accession>A0A167HG14</accession>
<protein>
    <submittedName>
        <fullName evidence="2">Alanine-phosphoribitol ligase</fullName>
    </submittedName>
</protein>
<gene>
    <name evidence="2" type="ORF">LPB072_04290</name>
    <name evidence="3" type="ORF">LPB72_14540</name>
</gene>
<dbReference type="SUPFAM" id="SSF51905">
    <property type="entry name" value="FAD/NAD(P)-binding domain"/>
    <property type="match status" value="1"/>
</dbReference>
<dbReference type="OrthoDB" id="8801399at2"/>
<evidence type="ECO:0000313" key="3">
    <source>
        <dbReference type="EMBL" id="OAD41128.1"/>
    </source>
</evidence>
<dbReference type="RefSeq" id="WP_066092042.1">
    <property type="nucleotide sequence ID" value="NZ_CP017476.1"/>
</dbReference>
<dbReference type="EMBL" id="CP017476">
    <property type="protein sequence ID" value="AOW12183.1"/>
    <property type="molecule type" value="Genomic_DNA"/>
</dbReference>
<dbReference type="PRINTS" id="PR00420">
    <property type="entry name" value="RNGMNOXGNASE"/>
</dbReference>